<dbReference type="OrthoDB" id="2720430at2"/>
<evidence type="ECO:0000259" key="4">
    <source>
        <dbReference type="PROSITE" id="PS50977"/>
    </source>
</evidence>
<feature type="domain" description="HTH tetR-type" evidence="4">
    <location>
        <begin position="5"/>
        <end position="65"/>
    </location>
</feature>
<keyword evidence="2 3" id="KW-0238">DNA-binding</keyword>
<organism evidence="5 6">
    <name type="scientific">Lysinibacillus sphaericus</name>
    <name type="common">Bacillus sphaericus</name>
    <dbReference type="NCBI Taxonomy" id="1421"/>
    <lineage>
        <taxon>Bacteria</taxon>
        <taxon>Bacillati</taxon>
        <taxon>Bacillota</taxon>
        <taxon>Bacilli</taxon>
        <taxon>Bacillales</taxon>
        <taxon>Bacillaceae</taxon>
        <taxon>Lysinibacillus</taxon>
    </lineage>
</organism>
<dbReference type="SUPFAM" id="SSF48498">
    <property type="entry name" value="Tetracyclin repressor-like, C-terminal domain"/>
    <property type="match status" value="1"/>
</dbReference>
<dbReference type="GO" id="GO:0003677">
    <property type="term" value="F:DNA binding"/>
    <property type="evidence" value="ECO:0007669"/>
    <property type="project" value="UniProtKB-UniRule"/>
</dbReference>
<evidence type="ECO:0000256" key="2">
    <source>
        <dbReference type="ARBA" id="ARBA00023125"/>
    </source>
</evidence>
<comment type="caution">
    <text evidence="5">The sequence shown here is derived from an EMBL/GenBank/DDBJ whole genome shotgun (WGS) entry which is preliminary data.</text>
</comment>
<dbReference type="RefSeq" id="WP_142509737.1">
    <property type="nucleotide sequence ID" value="NZ_SADV01000015.1"/>
</dbReference>
<dbReference type="EMBL" id="SADV01000015">
    <property type="protein sequence ID" value="TQR30051.1"/>
    <property type="molecule type" value="Genomic_DNA"/>
</dbReference>
<reference evidence="5 6" key="1">
    <citation type="submission" date="2018-03" db="EMBL/GenBank/DDBJ databases">
        <title>Aerobic endospore-forming bacteria genome sequencing and assembly.</title>
        <authorList>
            <person name="Cavalcante D.A."/>
            <person name="Driks A."/>
            <person name="Putonti C."/>
            <person name="De-Souza M.T."/>
        </authorList>
    </citation>
    <scope>NUCLEOTIDE SEQUENCE [LARGE SCALE GENOMIC DNA]</scope>
    <source>
        <strain evidence="5 6">SDF0037</strain>
    </source>
</reference>
<feature type="DNA-binding region" description="H-T-H motif" evidence="3">
    <location>
        <begin position="28"/>
        <end position="47"/>
    </location>
</feature>
<accession>A0A544UCI7</accession>
<dbReference type="PRINTS" id="PR00455">
    <property type="entry name" value="HTHTETR"/>
</dbReference>
<evidence type="ECO:0000313" key="6">
    <source>
        <dbReference type="Proteomes" id="UP000317944"/>
    </source>
</evidence>
<dbReference type="PROSITE" id="PS50977">
    <property type="entry name" value="HTH_TETR_2"/>
    <property type="match status" value="1"/>
</dbReference>
<dbReference type="Gene3D" id="1.10.357.10">
    <property type="entry name" value="Tetracycline Repressor, domain 2"/>
    <property type="match status" value="1"/>
</dbReference>
<evidence type="ECO:0000256" key="1">
    <source>
        <dbReference type="ARBA" id="ARBA00022491"/>
    </source>
</evidence>
<dbReference type="Pfam" id="PF00440">
    <property type="entry name" value="TetR_N"/>
    <property type="match status" value="1"/>
</dbReference>
<name>A0A544UCI7_LYSSH</name>
<dbReference type="PANTHER" id="PTHR43479:SF7">
    <property type="entry name" value="TETR-FAMILY TRANSCRIPTIONAL REGULATOR"/>
    <property type="match status" value="1"/>
</dbReference>
<sequence length="196" mass="22762">MDKRERTRAQILVAAKNVFLANGYKETTIKLIAKEAGLGYGTIYSHFNLGKEEILATLVEDVMGPFYKIVELNYTPKNKQEAFKFTFKNTYNYLSLAVENKEIFRLIHEAKGVSPLIEEKWESITDQFIKRVSANVEIVRQLGLIRNENYHAEVIAGSLYYIGERYLWKIILDKTDIPIEEIARDMSTMYIYGLFK</sequence>
<dbReference type="InterPro" id="IPR001647">
    <property type="entry name" value="HTH_TetR"/>
</dbReference>
<evidence type="ECO:0000256" key="3">
    <source>
        <dbReference type="PROSITE-ProRule" id="PRU00335"/>
    </source>
</evidence>
<keyword evidence="1" id="KW-0678">Repressor</keyword>
<evidence type="ECO:0000313" key="5">
    <source>
        <dbReference type="EMBL" id="TQR30051.1"/>
    </source>
</evidence>
<dbReference type="InterPro" id="IPR036271">
    <property type="entry name" value="Tet_transcr_reg_TetR-rel_C_sf"/>
</dbReference>
<proteinExistence type="predicted"/>
<dbReference type="SUPFAM" id="SSF46689">
    <property type="entry name" value="Homeodomain-like"/>
    <property type="match status" value="1"/>
</dbReference>
<dbReference type="Gene3D" id="1.10.10.60">
    <property type="entry name" value="Homeodomain-like"/>
    <property type="match status" value="1"/>
</dbReference>
<dbReference type="Proteomes" id="UP000317944">
    <property type="component" value="Unassembled WGS sequence"/>
</dbReference>
<dbReference type="InterPro" id="IPR050624">
    <property type="entry name" value="HTH-type_Tx_Regulator"/>
</dbReference>
<gene>
    <name evidence="5" type="ORF">C7Y47_16320</name>
</gene>
<protein>
    <submittedName>
        <fullName evidence="5">TetR/AcrR family transcriptional regulator</fullName>
    </submittedName>
</protein>
<dbReference type="AlphaFoldDB" id="A0A544UCI7"/>
<dbReference type="InterPro" id="IPR009057">
    <property type="entry name" value="Homeodomain-like_sf"/>
</dbReference>
<dbReference type="PANTHER" id="PTHR43479">
    <property type="entry name" value="ACREF/ENVCD OPERON REPRESSOR-RELATED"/>
    <property type="match status" value="1"/>
</dbReference>